<reference evidence="18 19" key="1">
    <citation type="journal article" date="2015" name="Genome Announc.">
        <title>Complete Genome Sequence of Pelosinus fermentans JBW45, a Member of a Remarkably Competitive Group of Negativicutes in the Firmicutes Phylum.</title>
        <authorList>
            <person name="De Leon K.B."/>
            <person name="Utturkar S.M."/>
            <person name="Camilleri L.B."/>
            <person name="Elias D.A."/>
            <person name="Arkin A.P."/>
            <person name="Fields M.W."/>
            <person name="Brown S.D."/>
            <person name="Wall J.D."/>
        </authorList>
    </citation>
    <scope>NUCLEOTIDE SEQUENCE [LARGE SCALE GENOMIC DNA]</scope>
    <source>
        <strain evidence="18 19">JBW45</strain>
    </source>
</reference>
<dbReference type="InterPro" id="IPR003594">
    <property type="entry name" value="HATPase_dom"/>
</dbReference>
<feature type="domain" description="HAMP" evidence="17">
    <location>
        <begin position="212"/>
        <end position="264"/>
    </location>
</feature>
<dbReference type="EMBL" id="CP010978">
    <property type="protein sequence ID" value="AJQ26298.1"/>
    <property type="molecule type" value="Genomic_DNA"/>
</dbReference>
<evidence type="ECO:0000259" key="16">
    <source>
        <dbReference type="PROSITE" id="PS50109"/>
    </source>
</evidence>
<evidence type="ECO:0000313" key="18">
    <source>
        <dbReference type="EMBL" id="AJQ26298.1"/>
    </source>
</evidence>
<dbReference type="KEGG" id="pft:JBW_00946"/>
<evidence type="ECO:0000313" key="19">
    <source>
        <dbReference type="Proteomes" id="UP000005361"/>
    </source>
</evidence>
<evidence type="ECO:0000256" key="6">
    <source>
        <dbReference type="ARBA" id="ARBA00022679"/>
    </source>
</evidence>
<feature type="transmembrane region" description="Helical" evidence="15">
    <location>
        <begin position="12"/>
        <end position="32"/>
    </location>
</feature>
<dbReference type="CDD" id="cd00082">
    <property type="entry name" value="HisKA"/>
    <property type="match status" value="1"/>
</dbReference>
<keyword evidence="6" id="KW-0808">Transferase</keyword>
<proteinExistence type="predicted"/>
<dbReference type="InterPro" id="IPR003661">
    <property type="entry name" value="HisK_dim/P_dom"/>
</dbReference>
<evidence type="ECO:0000256" key="8">
    <source>
        <dbReference type="ARBA" id="ARBA00022741"/>
    </source>
</evidence>
<dbReference type="AlphaFoldDB" id="I9NTJ9"/>
<protein>
    <recommendedName>
        <fullName evidence="3">histidine kinase</fullName>
        <ecNumber evidence="3">2.7.13.3</ecNumber>
    </recommendedName>
</protein>
<accession>I9NTJ9</accession>
<evidence type="ECO:0000256" key="5">
    <source>
        <dbReference type="ARBA" id="ARBA00022553"/>
    </source>
</evidence>
<evidence type="ECO:0000256" key="4">
    <source>
        <dbReference type="ARBA" id="ARBA00022475"/>
    </source>
</evidence>
<dbReference type="SMART" id="SM00387">
    <property type="entry name" value="HATPase_c"/>
    <property type="match status" value="1"/>
</dbReference>
<dbReference type="SMART" id="SM00388">
    <property type="entry name" value="HisKA"/>
    <property type="match status" value="1"/>
</dbReference>
<keyword evidence="9 18" id="KW-0418">Kinase</keyword>
<dbReference type="InterPro" id="IPR036890">
    <property type="entry name" value="HATPase_C_sf"/>
</dbReference>
<sequence length="515" mass="58648">MTVSLRAKLFIILSGLVLFFVLMFLGLTRIGLEKFYTSQKKEALIISSTNFDLLYQGNPKEMSLELERISNTLGAGIIIFTKEGQIKYSSFGPLVDQDPSSPSSPHPPFISNSLDNPALSRTTPPRFPPGPPPIIKSREIIDNRTILEMEHDQDLKIDFMVIRHKMTNDDILIIKQPLALISESVSVAAQFIIFTGILSVAAGFIWAFFFAKRFTLPIIELNRIAQSMSQLDFSQKCTINRNDELGELGKSINHLSYQLDTAISELNKKNQQLMADVEKERKLDTMRKNFVSSVSHELKTPLSLILGYAEGLRENVAQDEDSKNYYCSVIIDEAEKMDKLVKDLLNLSQIESGFFQLSRNAFDFSLLLQDILLKYSTILTERKIILEMDNIDPCVVYGDELRIEQILLNLFTNAIDHAEFKKIIKIWVKEADNQIRVFMYNSGRPIPEESLEKIWTSFYKVDKARTREYGGYGLGLSIVRAIQELHGNHYGVNNVEDGVVFWFDLTKAKNIGNLY</sequence>
<dbReference type="InterPro" id="IPR003660">
    <property type="entry name" value="HAMP_dom"/>
</dbReference>
<name>I9NTJ9_9FIRM</name>
<comment type="subcellular location">
    <subcellularLocation>
        <location evidence="2">Cell membrane</location>
        <topology evidence="2">Multi-pass membrane protein</topology>
    </subcellularLocation>
</comment>
<dbReference type="FunFam" id="1.10.287.130:FF:000001">
    <property type="entry name" value="Two-component sensor histidine kinase"/>
    <property type="match status" value="1"/>
</dbReference>
<dbReference type="SUPFAM" id="SSF55874">
    <property type="entry name" value="ATPase domain of HSP90 chaperone/DNA topoisomerase II/histidine kinase"/>
    <property type="match status" value="1"/>
</dbReference>
<dbReference type="InterPro" id="IPR050398">
    <property type="entry name" value="HssS/ArlS-like"/>
</dbReference>
<evidence type="ECO:0000259" key="17">
    <source>
        <dbReference type="PROSITE" id="PS50885"/>
    </source>
</evidence>
<dbReference type="InterPro" id="IPR005467">
    <property type="entry name" value="His_kinase_dom"/>
</dbReference>
<comment type="catalytic activity">
    <reaction evidence="1">
        <text>ATP + protein L-histidine = ADP + protein N-phospho-L-histidine.</text>
        <dbReference type="EC" id="2.7.13.3"/>
    </reaction>
</comment>
<feature type="domain" description="Histidine kinase" evidence="16">
    <location>
        <begin position="293"/>
        <end position="509"/>
    </location>
</feature>
<dbReference type="Proteomes" id="UP000005361">
    <property type="component" value="Chromosome"/>
</dbReference>
<gene>
    <name evidence="18" type="ORF">JBW_00946</name>
</gene>
<evidence type="ECO:0000256" key="11">
    <source>
        <dbReference type="ARBA" id="ARBA00022989"/>
    </source>
</evidence>
<dbReference type="Pfam" id="PF00672">
    <property type="entry name" value="HAMP"/>
    <property type="match status" value="1"/>
</dbReference>
<dbReference type="Gene3D" id="3.30.565.10">
    <property type="entry name" value="Histidine kinase-like ATPase, C-terminal domain"/>
    <property type="match status" value="1"/>
</dbReference>
<dbReference type="STRING" id="1192197.JBW_00946"/>
<dbReference type="CDD" id="cd06225">
    <property type="entry name" value="HAMP"/>
    <property type="match status" value="1"/>
</dbReference>
<dbReference type="PROSITE" id="PS50885">
    <property type="entry name" value="HAMP"/>
    <property type="match status" value="1"/>
</dbReference>
<feature type="region of interest" description="Disordered" evidence="14">
    <location>
        <begin position="96"/>
        <end position="133"/>
    </location>
</feature>
<dbReference type="PANTHER" id="PTHR45528">
    <property type="entry name" value="SENSOR HISTIDINE KINASE CPXA"/>
    <property type="match status" value="1"/>
</dbReference>
<keyword evidence="4" id="KW-1003">Cell membrane</keyword>
<dbReference type="InterPro" id="IPR036097">
    <property type="entry name" value="HisK_dim/P_sf"/>
</dbReference>
<evidence type="ECO:0000256" key="2">
    <source>
        <dbReference type="ARBA" id="ARBA00004651"/>
    </source>
</evidence>
<dbReference type="SUPFAM" id="SSF47384">
    <property type="entry name" value="Homodimeric domain of signal transducing histidine kinase"/>
    <property type="match status" value="1"/>
</dbReference>
<dbReference type="Pfam" id="PF00512">
    <property type="entry name" value="HisKA"/>
    <property type="match status" value="1"/>
</dbReference>
<dbReference type="OrthoDB" id="9762826at2"/>
<dbReference type="PANTHER" id="PTHR45528:SF1">
    <property type="entry name" value="SENSOR HISTIDINE KINASE CPXA"/>
    <property type="match status" value="1"/>
</dbReference>
<dbReference type="RefSeq" id="WP_007955516.1">
    <property type="nucleotide sequence ID" value="NZ_CP010978.1"/>
</dbReference>
<evidence type="ECO:0000256" key="1">
    <source>
        <dbReference type="ARBA" id="ARBA00000085"/>
    </source>
</evidence>
<dbReference type="Gene3D" id="1.10.287.130">
    <property type="match status" value="1"/>
</dbReference>
<feature type="transmembrane region" description="Helical" evidence="15">
    <location>
        <begin position="185"/>
        <end position="209"/>
    </location>
</feature>
<dbReference type="Gene3D" id="6.10.340.10">
    <property type="match status" value="1"/>
</dbReference>
<reference evidence="19" key="2">
    <citation type="submission" date="2015-02" db="EMBL/GenBank/DDBJ databases">
        <title>Complete Genome Sequence of Pelosinus fermentans JBW45.</title>
        <authorList>
            <person name="De Leon K.B."/>
            <person name="Utturkar S.M."/>
            <person name="Camilleri L.B."/>
            <person name="Arkin A.P."/>
            <person name="Fields M.W."/>
            <person name="Brown S.D."/>
            <person name="Wall J.D."/>
        </authorList>
    </citation>
    <scope>NUCLEOTIDE SEQUENCE [LARGE SCALE GENOMIC DNA]</scope>
    <source>
        <strain evidence="19">JBW45</strain>
    </source>
</reference>
<keyword evidence="5" id="KW-0597">Phosphoprotein</keyword>
<evidence type="ECO:0000256" key="12">
    <source>
        <dbReference type="ARBA" id="ARBA00023012"/>
    </source>
</evidence>
<organism evidence="18 19">
    <name type="scientific">Pelosinus fermentans JBW45</name>
    <dbReference type="NCBI Taxonomy" id="1192197"/>
    <lineage>
        <taxon>Bacteria</taxon>
        <taxon>Bacillati</taxon>
        <taxon>Bacillota</taxon>
        <taxon>Negativicutes</taxon>
        <taxon>Selenomonadales</taxon>
        <taxon>Sporomusaceae</taxon>
        <taxon>Pelosinus</taxon>
    </lineage>
</organism>
<evidence type="ECO:0000256" key="3">
    <source>
        <dbReference type="ARBA" id="ARBA00012438"/>
    </source>
</evidence>
<evidence type="ECO:0000256" key="14">
    <source>
        <dbReference type="SAM" id="MobiDB-lite"/>
    </source>
</evidence>
<keyword evidence="8" id="KW-0547">Nucleotide-binding</keyword>
<evidence type="ECO:0000256" key="13">
    <source>
        <dbReference type="ARBA" id="ARBA00023136"/>
    </source>
</evidence>
<evidence type="ECO:0000256" key="10">
    <source>
        <dbReference type="ARBA" id="ARBA00022840"/>
    </source>
</evidence>
<dbReference type="GO" id="GO:0005886">
    <property type="term" value="C:plasma membrane"/>
    <property type="evidence" value="ECO:0007669"/>
    <property type="project" value="UniProtKB-SubCell"/>
</dbReference>
<dbReference type="PROSITE" id="PS50109">
    <property type="entry name" value="HIS_KIN"/>
    <property type="match status" value="1"/>
</dbReference>
<dbReference type="SMART" id="SM00304">
    <property type="entry name" value="HAMP"/>
    <property type="match status" value="1"/>
</dbReference>
<evidence type="ECO:0000256" key="7">
    <source>
        <dbReference type="ARBA" id="ARBA00022692"/>
    </source>
</evidence>
<dbReference type="GO" id="GO:0005524">
    <property type="term" value="F:ATP binding"/>
    <property type="evidence" value="ECO:0007669"/>
    <property type="project" value="UniProtKB-KW"/>
</dbReference>
<evidence type="ECO:0000256" key="15">
    <source>
        <dbReference type="SAM" id="Phobius"/>
    </source>
</evidence>
<dbReference type="EC" id="2.7.13.3" evidence="3"/>
<evidence type="ECO:0000256" key="9">
    <source>
        <dbReference type="ARBA" id="ARBA00022777"/>
    </source>
</evidence>
<keyword evidence="12" id="KW-0902">Two-component regulatory system</keyword>
<dbReference type="InterPro" id="IPR008358">
    <property type="entry name" value="Sig_transdc_His_kin/Pase_MprB"/>
</dbReference>
<dbReference type="GO" id="GO:0000155">
    <property type="term" value="F:phosphorelay sensor kinase activity"/>
    <property type="evidence" value="ECO:0007669"/>
    <property type="project" value="InterPro"/>
</dbReference>
<keyword evidence="7 15" id="KW-0812">Transmembrane</keyword>
<keyword evidence="13 15" id="KW-0472">Membrane</keyword>
<dbReference type="SUPFAM" id="SSF158472">
    <property type="entry name" value="HAMP domain-like"/>
    <property type="match status" value="1"/>
</dbReference>
<dbReference type="Pfam" id="PF02518">
    <property type="entry name" value="HATPase_c"/>
    <property type="match status" value="1"/>
</dbReference>
<dbReference type="PRINTS" id="PR01780">
    <property type="entry name" value="LANTIREGPROT"/>
</dbReference>
<keyword evidence="11 15" id="KW-1133">Transmembrane helix</keyword>
<keyword evidence="10" id="KW-0067">ATP-binding</keyword>
<dbReference type="HOGENOM" id="CLU_000445_89_6_9"/>